<feature type="signal peptide" evidence="13">
    <location>
        <begin position="1"/>
        <end position="22"/>
    </location>
</feature>
<evidence type="ECO:0000259" key="14">
    <source>
        <dbReference type="Pfam" id="PF01529"/>
    </source>
</evidence>
<keyword evidence="13" id="KW-0732">Signal</keyword>
<evidence type="ECO:0000256" key="12">
    <source>
        <dbReference type="SAM" id="MobiDB-lite"/>
    </source>
</evidence>
<evidence type="ECO:0000256" key="10">
    <source>
        <dbReference type="ARBA" id="ARBA00048048"/>
    </source>
</evidence>
<evidence type="ECO:0000256" key="3">
    <source>
        <dbReference type="ARBA" id="ARBA00022692"/>
    </source>
</evidence>
<evidence type="ECO:0000256" key="13">
    <source>
        <dbReference type="SAM" id="SignalP"/>
    </source>
</evidence>
<evidence type="ECO:0000256" key="11">
    <source>
        <dbReference type="RuleBase" id="RU079119"/>
    </source>
</evidence>
<dbReference type="EMBL" id="JASWJB010000157">
    <property type="protein sequence ID" value="KAK2594741.1"/>
    <property type="molecule type" value="Genomic_DNA"/>
</dbReference>
<reference evidence="15" key="1">
    <citation type="submission" date="2023-06" db="EMBL/GenBank/DDBJ databases">
        <title>Conoideocrella luteorostrata (Hypocreales: Clavicipitaceae), a potential biocontrol fungus for elongate hemlock scale in United States Christmas tree production areas.</title>
        <authorList>
            <person name="Barrett H."/>
            <person name="Lovett B."/>
            <person name="Macias A.M."/>
            <person name="Stajich J.E."/>
            <person name="Kasson M.T."/>
        </authorList>
    </citation>
    <scope>NUCLEOTIDE SEQUENCE</scope>
    <source>
        <strain evidence="15">ARSEF 14590</strain>
    </source>
</reference>
<keyword evidence="2 11" id="KW-0808">Transferase</keyword>
<feature type="domain" description="Palmitoyltransferase DHHC" evidence="14">
    <location>
        <begin position="91"/>
        <end position="211"/>
    </location>
</feature>
<dbReference type="GO" id="GO:0006612">
    <property type="term" value="P:protein targeting to membrane"/>
    <property type="evidence" value="ECO:0007669"/>
    <property type="project" value="TreeGrafter"/>
</dbReference>
<dbReference type="PANTHER" id="PTHR22883:SF23">
    <property type="entry name" value="PALMITOYLTRANSFERASE ZDHHC6"/>
    <property type="match status" value="1"/>
</dbReference>
<keyword evidence="16" id="KW-1185">Reference proteome</keyword>
<dbReference type="GO" id="GO:0005794">
    <property type="term" value="C:Golgi apparatus"/>
    <property type="evidence" value="ECO:0007669"/>
    <property type="project" value="TreeGrafter"/>
</dbReference>
<comment type="subcellular location">
    <subcellularLocation>
        <location evidence="1">Membrane</location>
        <topology evidence="1">Multi-pass membrane protein</topology>
    </subcellularLocation>
</comment>
<dbReference type="GO" id="GO:0016020">
    <property type="term" value="C:membrane"/>
    <property type="evidence" value="ECO:0007669"/>
    <property type="project" value="UniProtKB-SubCell"/>
</dbReference>
<evidence type="ECO:0000256" key="8">
    <source>
        <dbReference type="ARBA" id="ARBA00023315"/>
    </source>
</evidence>
<protein>
    <recommendedName>
        <fullName evidence="11">Palmitoyltransferase</fullName>
        <ecNumber evidence="11">2.3.1.225</ecNumber>
    </recommendedName>
</protein>
<proteinExistence type="inferred from homology"/>
<sequence>MLALFCCLFILAFGSYIRLVLAIKRDPGLVPLLRERDPETAEIAEKRRKSRSGRNREPGNLPWVPPDTDPNSPGLEAFYSKDVFVCEWDGRPKWCSECCQWKPERAHHSSDLGRCVRKMDHLCPWVGGMVSETSFNFFTQFTFWTTFLCVLCVAVSAYSLQQQIAEGVQADGWIIAVIAISSFFGFFAFGMILTGVPFLYHNTTNIDALKKSQIFLLAVRIPRDTPPSSQYPTITYPLPLTQHTAAGTDDQQEQGTADDVRARDMQAIRKFAILQTEAGENPWDLGPWENFKSVMGTSVAEWLLPIRHSPCCRHDSMVSDYPYGSLVEELRKRYGVPHLNEKTPNGAEMHNLAANGN</sequence>
<dbReference type="PROSITE" id="PS50216">
    <property type="entry name" value="DHHC"/>
    <property type="match status" value="1"/>
</dbReference>
<evidence type="ECO:0000256" key="4">
    <source>
        <dbReference type="ARBA" id="ARBA00022989"/>
    </source>
</evidence>
<keyword evidence="8 11" id="KW-0012">Acyltransferase</keyword>
<dbReference type="InterPro" id="IPR039859">
    <property type="entry name" value="PFA4/ZDH16/20/ERF2-like"/>
</dbReference>
<evidence type="ECO:0000256" key="2">
    <source>
        <dbReference type="ARBA" id="ARBA00022679"/>
    </source>
</evidence>
<feature type="transmembrane region" description="Helical" evidence="11">
    <location>
        <begin position="172"/>
        <end position="200"/>
    </location>
</feature>
<evidence type="ECO:0000256" key="9">
    <source>
        <dbReference type="ARBA" id="ARBA00038298"/>
    </source>
</evidence>
<keyword evidence="6" id="KW-0564">Palmitate</keyword>
<dbReference type="PANTHER" id="PTHR22883">
    <property type="entry name" value="ZINC FINGER DHHC DOMAIN CONTAINING PROTEIN"/>
    <property type="match status" value="1"/>
</dbReference>
<evidence type="ECO:0000256" key="7">
    <source>
        <dbReference type="ARBA" id="ARBA00023288"/>
    </source>
</evidence>
<keyword evidence="7" id="KW-0449">Lipoprotein</keyword>
<dbReference type="InterPro" id="IPR001594">
    <property type="entry name" value="Palmitoyltrfase_DHHC"/>
</dbReference>
<feature type="chain" id="PRO_5042486099" description="Palmitoyltransferase" evidence="13">
    <location>
        <begin position="23"/>
        <end position="357"/>
    </location>
</feature>
<comment type="caution">
    <text evidence="15">The sequence shown here is derived from an EMBL/GenBank/DDBJ whole genome shotgun (WGS) entry which is preliminary data.</text>
</comment>
<evidence type="ECO:0000313" key="16">
    <source>
        <dbReference type="Proteomes" id="UP001251528"/>
    </source>
</evidence>
<keyword evidence="4 11" id="KW-1133">Transmembrane helix</keyword>
<evidence type="ECO:0000256" key="6">
    <source>
        <dbReference type="ARBA" id="ARBA00023139"/>
    </source>
</evidence>
<comment type="catalytic activity">
    <reaction evidence="10 11">
        <text>L-cysteinyl-[protein] + hexadecanoyl-CoA = S-hexadecanoyl-L-cysteinyl-[protein] + CoA</text>
        <dbReference type="Rhea" id="RHEA:36683"/>
        <dbReference type="Rhea" id="RHEA-COMP:10131"/>
        <dbReference type="Rhea" id="RHEA-COMP:11032"/>
        <dbReference type="ChEBI" id="CHEBI:29950"/>
        <dbReference type="ChEBI" id="CHEBI:57287"/>
        <dbReference type="ChEBI" id="CHEBI:57379"/>
        <dbReference type="ChEBI" id="CHEBI:74151"/>
        <dbReference type="EC" id="2.3.1.225"/>
    </reaction>
</comment>
<dbReference type="GO" id="GO:0005783">
    <property type="term" value="C:endoplasmic reticulum"/>
    <property type="evidence" value="ECO:0007669"/>
    <property type="project" value="TreeGrafter"/>
</dbReference>
<evidence type="ECO:0000256" key="1">
    <source>
        <dbReference type="ARBA" id="ARBA00004141"/>
    </source>
</evidence>
<comment type="domain">
    <text evidence="11">The DHHC domain is required for palmitoyltransferase activity.</text>
</comment>
<evidence type="ECO:0000313" key="15">
    <source>
        <dbReference type="EMBL" id="KAK2594741.1"/>
    </source>
</evidence>
<keyword evidence="3 11" id="KW-0812">Transmembrane</keyword>
<feature type="region of interest" description="Disordered" evidence="12">
    <location>
        <begin position="41"/>
        <end position="69"/>
    </location>
</feature>
<dbReference type="Pfam" id="PF01529">
    <property type="entry name" value="DHHC"/>
    <property type="match status" value="1"/>
</dbReference>
<organism evidence="15 16">
    <name type="scientific">Conoideocrella luteorostrata</name>
    <dbReference type="NCBI Taxonomy" id="1105319"/>
    <lineage>
        <taxon>Eukaryota</taxon>
        <taxon>Fungi</taxon>
        <taxon>Dikarya</taxon>
        <taxon>Ascomycota</taxon>
        <taxon>Pezizomycotina</taxon>
        <taxon>Sordariomycetes</taxon>
        <taxon>Hypocreomycetidae</taxon>
        <taxon>Hypocreales</taxon>
        <taxon>Clavicipitaceae</taxon>
        <taxon>Conoideocrella</taxon>
    </lineage>
</organism>
<feature type="transmembrane region" description="Helical" evidence="11">
    <location>
        <begin position="141"/>
        <end position="160"/>
    </location>
</feature>
<accession>A0AAJ0CPV4</accession>
<gene>
    <name evidence="15" type="primary">PFA5</name>
    <name evidence="15" type="ORF">QQS21_007539</name>
</gene>
<keyword evidence="5 11" id="KW-0472">Membrane</keyword>
<dbReference type="EC" id="2.3.1.225" evidence="11"/>
<name>A0AAJ0CPV4_9HYPO</name>
<dbReference type="GO" id="GO:0019706">
    <property type="term" value="F:protein-cysteine S-palmitoyltransferase activity"/>
    <property type="evidence" value="ECO:0007669"/>
    <property type="project" value="UniProtKB-EC"/>
</dbReference>
<comment type="similarity">
    <text evidence="9">Belongs to the DHHC palmitoyltransferase family. PFA5 subfamily.</text>
</comment>
<dbReference type="AlphaFoldDB" id="A0AAJ0CPV4"/>
<dbReference type="Proteomes" id="UP001251528">
    <property type="component" value="Unassembled WGS sequence"/>
</dbReference>
<evidence type="ECO:0000256" key="5">
    <source>
        <dbReference type="ARBA" id="ARBA00023136"/>
    </source>
</evidence>